<dbReference type="EMBL" id="LR746270">
    <property type="protein sequence ID" value="CAA7398995.1"/>
    <property type="molecule type" value="Genomic_DNA"/>
</dbReference>
<dbReference type="OrthoDB" id="6077919at2759"/>
<dbReference type="GO" id="GO:0005634">
    <property type="term" value="C:nucleus"/>
    <property type="evidence" value="ECO:0007669"/>
    <property type="project" value="UniProtKB-SubCell"/>
</dbReference>
<keyword evidence="3" id="KW-0677">Repeat</keyword>
<evidence type="ECO:0000256" key="4">
    <source>
        <dbReference type="ARBA" id="ARBA00022771"/>
    </source>
</evidence>
<sequence>MAAVNNGGGAVVKGKRTKRRRALPAPPAASPASSCTGESSGSTAGEEDMANCLILLAQGHWNRHRKAIPAPAESAGGKPRVHHCSICGSEFASGQALGGHMRRHRSAIAGETQEAKKEQRRSFLCVDLNLPAPSDHEGFPFAGDHPPPVLAVAAIVGCHH</sequence>
<evidence type="ECO:0000256" key="7">
    <source>
        <dbReference type="ARBA" id="ARBA00023163"/>
    </source>
</evidence>
<organism evidence="12 13">
    <name type="scientific">Spirodela intermedia</name>
    <name type="common">Intermediate duckweed</name>
    <dbReference type="NCBI Taxonomy" id="51605"/>
    <lineage>
        <taxon>Eukaryota</taxon>
        <taxon>Viridiplantae</taxon>
        <taxon>Streptophyta</taxon>
        <taxon>Embryophyta</taxon>
        <taxon>Tracheophyta</taxon>
        <taxon>Spermatophyta</taxon>
        <taxon>Magnoliopsida</taxon>
        <taxon>Liliopsida</taxon>
        <taxon>Araceae</taxon>
        <taxon>Lemnoideae</taxon>
        <taxon>Spirodela</taxon>
    </lineage>
</organism>
<name>A0A7I8KPW6_SPIIN</name>
<dbReference type="SUPFAM" id="SSF57667">
    <property type="entry name" value="beta-beta-alpha zinc fingers"/>
    <property type="match status" value="1"/>
</dbReference>
<gene>
    <name evidence="12" type="ORF">SI8410_07009665</name>
</gene>
<feature type="domain" description="C2H2-type" evidence="11">
    <location>
        <begin position="82"/>
        <end position="104"/>
    </location>
</feature>
<dbReference type="GO" id="GO:0008270">
    <property type="term" value="F:zinc ion binding"/>
    <property type="evidence" value="ECO:0007669"/>
    <property type="project" value="UniProtKB-KW"/>
</dbReference>
<feature type="compositionally biased region" description="Basic residues" evidence="10">
    <location>
        <begin position="13"/>
        <end position="22"/>
    </location>
</feature>
<evidence type="ECO:0000256" key="3">
    <source>
        <dbReference type="ARBA" id="ARBA00022737"/>
    </source>
</evidence>
<keyword evidence="13" id="KW-1185">Reference proteome</keyword>
<keyword evidence="6" id="KW-0805">Transcription regulation</keyword>
<dbReference type="Pfam" id="PF13912">
    <property type="entry name" value="zf-C2H2_6"/>
    <property type="match status" value="1"/>
</dbReference>
<reference evidence="12" key="1">
    <citation type="submission" date="2020-02" db="EMBL/GenBank/DDBJ databases">
        <authorList>
            <person name="Scholz U."/>
            <person name="Mascher M."/>
            <person name="Fiebig A."/>
        </authorList>
    </citation>
    <scope>NUCLEOTIDE SEQUENCE</scope>
</reference>
<evidence type="ECO:0000313" key="13">
    <source>
        <dbReference type="Proteomes" id="UP000663760"/>
    </source>
</evidence>
<protein>
    <recommendedName>
        <fullName evidence="11">C2H2-type domain-containing protein</fullName>
    </recommendedName>
</protein>
<dbReference type="PROSITE" id="PS00028">
    <property type="entry name" value="ZINC_FINGER_C2H2_1"/>
    <property type="match status" value="1"/>
</dbReference>
<keyword evidence="7" id="KW-0804">Transcription</keyword>
<keyword evidence="5" id="KW-0862">Zinc</keyword>
<evidence type="ECO:0000259" key="11">
    <source>
        <dbReference type="PROSITE" id="PS50157"/>
    </source>
</evidence>
<dbReference type="PANTHER" id="PTHR26374">
    <property type="entry name" value="ZINC FINGER PROTEIN ZAT5"/>
    <property type="match status" value="1"/>
</dbReference>
<proteinExistence type="predicted"/>
<dbReference type="AlphaFoldDB" id="A0A7I8KPW6"/>
<feature type="compositionally biased region" description="Gly residues" evidence="10">
    <location>
        <begin position="1"/>
        <end position="11"/>
    </location>
</feature>
<evidence type="ECO:0000256" key="2">
    <source>
        <dbReference type="ARBA" id="ARBA00022723"/>
    </source>
</evidence>
<evidence type="ECO:0000256" key="9">
    <source>
        <dbReference type="PROSITE-ProRule" id="PRU00042"/>
    </source>
</evidence>
<dbReference type="InterPro" id="IPR013087">
    <property type="entry name" value="Znf_C2H2_type"/>
</dbReference>
<accession>A0A7I8KPW6</accession>
<dbReference type="Proteomes" id="UP000663760">
    <property type="component" value="Chromosome 7"/>
</dbReference>
<evidence type="ECO:0000256" key="1">
    <source>
        <dbReference type="ARBA" id="ARBA00004123"/>
    </source>
</evidence>
<evidence type="ECO:0000256" key="10">
    <source>
        <dbReference type="SAM" id="MobiDB-lite"/>
    </source>
</evidence>
<keyword evidence="2" id="KW-0479">Metal-binding</keyword>
<evidence type="ECO:0000313" key="12">
    <source>
        <dbReference type="EMBL" id="CAA7398995.1"/>
    </source>
</evidence>
<dbReference type="InterPro" id="IPR036236">
    <property type="entry name" value="Znf_C2H2_sf"/>
</dbReference>
<evidence type="ECO:0000256" key="6">
    <source>
        <dbReference type="ARBA" id="ARBA00023015"/>
    </source>
</evidence>
<evidence type="ECO:0000256" key="5">
    <source>
        <dbReference type="ARBA" id="ARBA00022833"/>
    </source>
</evidence>
<dbReference type="PANTHER" id="PTHR26374:SF466">
    <property type="entry name" value="OS09G0122000 PROTEIN"/>
    <property type="match status" value="1"/>
</dbReference>
<keyword evidence="4 9" id="KW-0863">Zinc-finger</keyword>
<comment type="subcellular location">
    <subcellularLocation>
        <location evidence="1">Nucleus</location>
    </subcellularLocation>
</comment>
<dbReference type="PROSITE" id="PS50157">
    <property type="entry name" value="ZINC_FINGER_C2H2_2"/>
    <property type="match status" value="1"/>
</dbReference>
<feature type="region of interest" description="Disordered" evidence="10">
    <location>
        <begin position="1"/>
        <end position="43"/>
    </location>
</feature>
<dbReference type="Gene3D" id="3.30.160.60">
    <property type="entry name" value="Classic Zinc Finger"/>
    <property type="match status" value="1"/>
</dbReference>
<evidence type="ECO:0000256" key="8">
    <source>
        <dbReference type="ARBA" id="ARBA00023242"/>
    </source>
</evidence>
<keyword evidence="8" id="KW-0539">Nucleus</keyword>